<feature type="compositionally biased region" description="Basic and acidic residues" evidence="1">
    <location>
        <begin position="220"/>
        <end position="233"/>
    </location>
</feature>
<accession>A0ABW1KTF3</accession>
<dbReference type="RefSeq" id="WP_379880809.1">
    <property type="nucleotide sequence ID" value="NZ_JBHPON010000001.1"/>
</dbReference>
<sequence>MKPHLLRYCAVAVLAAALTNTAYAEQDPAVTDTPAGSDTAMMPKPTIQEDLVYLKDIVALQTLRLDEAEELIAKQAALIEAQARQINALSRTVTAMNDGAAPRYAAAAETAYQVKSGDTLTSIARSNNTTVRAIAEANNLRPPYPLRAGATLTLPGQPAPMQVAQAEPAPKPAAPSQKAQPKTTNTQQAAAASPQAQPTSATAPSSSGAQTTRVAANDTKPQRKDDDKPDRALPTEVGVRPEDEDERPYLAIFSDIGGILTPRGTMYVEPAIDYTVASDNRFFFQGIEIVDAVLIGAIEATDTDRRAVTESLSAKYGITSRFEIDARVPYVSRTDRISGVAIDDATTTVRDLSGNGLGDVDFGLHYQLNNGTKWPYTIANLRVKAPTGTGPFDVARNADNGIETELATGSGFWTVEPSLTFILSSDPASLYANVGYQYNMPTSPNAVLIDTETGVIPAPGDDTFALSDSRPTRTTLLEFDPGDAIRTSIGVGLSLNERLSINFGYDQSFFLRSRNEFENVFRNQVFEIATSTDENPAYVDGGDLVPALDEDGVPIPLMINDLLVFGPQQTTLTLSESPATTVGSFLFGGSYAINNRLRINLSGAIGATAEAPDARLSLRAQYRLFD</sequence>
<dbReference type="Pfam" id="PF01476">
    <property type="entry name" value="LysM"/>
    <property type="match status" value="1"/>
</dbReference>
<feature type="domain" description="LysM" evidence="3">
    <location>
        <begin position="110"/>
        <end position="154"/>
    </location>
</feature>
<reference evidence="4 5" key="1">
    <citation type="submission" date="2024-09" db="EMBL/GenBank/DDBJ databases">
        <authorList>
            <person name="Zhang Z.-H."/>
        </authorList>
    </citation>
    <scope>NUCLEOTIDE SEQUENCE [LARGE SCALE GENOMIC DNA]</scope>
    <source>
        <strain evidence="4 5">HHTR114</strain>
    </source>
</reference>
<dbReference type="Proteomes" id="UP001596116">
    <property type="component" value="Unassembled WGS sequence"/>
</dbReference>
<organism evidence="4 5">
    <name type="scientific">Hyphococcus aureus</name>
    <dbReference type="NCBI Taxonomy" id="2666033"/>
    <lineage>
        <taxon>Bacteria</taxon>
        <taxon>Pseudomonadati</taxon>
        <taxon>Pseudomonadota</taxon>
        <taxon>Alphaproteobacteria</taxon>
        <taxon>Parvularculales</taxon>
        <taxon>Parvularculaceae</taxon>
        <taxon>Hyphococcus</taxon>
    </lineage>
</organism>
<dbReference type="SMART" id="SM00257">
    <property type="entry name" value="LysM"/>
    <property type="match status" value="1"/>
</dbReference>
<dbReference type="EMBL" id="JBHPON010000001">
    <property type="protein sequence ID" value="MFC6033906.1"/>
    <property type="molecule type" value="Genomic_DNA"/>
</dbReference>
<feature type="signal peptide" evidence="2">
    <location>
        <begin position="1"/>
        <end position="24"/>
    </location>
</feature>
<dbReference type="PROSITE" id="PS51782">
    <property type="entry name" value="LYSM"/>
    <property type="match status" value="1"/>
</dbReference>
<feature type="chain" id="PRO_5045103175" evidence="2">
    <location>
        <begin position="25"/>
        <end position="626"/>
    </location>
</feature>
<evidence type="ECO:0000313" key="5">
    <source>
        <dbReference type="Proteomes" id="UP001596116"/>
    </source>
</evidence>
<dbReference type="InterPro" id="IPR018392">
    <property type="entry name" value="LysM"/>
</dbReference>
<dbReference type="InterPro" id="IPR036779">
    <property type="entry name" value="LysM_dom_sf"/>
</dbReference>
<protein>
    <submittedName>
        <fullName evidence="4">LysM peptidoglycan-binding domain-containing protein</fullName>
    </submittedName>
</protein>
<proteinExistence type="predicted"/>
<keyword evidence="5" id="KW-1185">Reference proteome</keyword>
<feature type="compositionally biased region" description="Low complexity" evidence="1">
    <location>
        <begin position="164"/>
        <end position="212"/>
    </location>
</feature>
<gene>
    <name evidence="4" type="ORF">ACFMB1_00020</name>
</gene>
<feature type="region of interest" description="Disordered" evidence="1">
    <location>
        <begin position="162"/>
        <end position="243"/>
    </location>
</feature>
<dbReference type="CDD" id="cd00118">
    <property type="entry name" value="LysM"/>
    <property type="match status" value="1"/>
</dbReference>
<evidence type="ECO:0000256" key="2">
    <source>
        <dbReference type="SAM" id="SignalP"/>
    </source>
</evidence>
<name>A0ABW1KTF3_9PROT</name>
<dbReference type="Gene3D" id="3.10.350.10">
    <property type="entry name" value="LysM domain"/>
    <property type="match status" value="1"/>
</dbReference>
<keyword evidence="2" id="KW-0732">Signal</keyword>
<dbReference type="SUPFAM" id="SSF54106">
    <property type="entry name" value="LysM domain"/>
    <property type="match status" value="1"/>
</dbReference>
<evidence type="ECO:0000256" key="1">
    <source>
        <dbReference type="SAM" id="MobiDB-lite"/>
    </source>
</evidence>
<evidence type="ECO:0000313" key="4">
    <source>
        <dbReference type="EMBL" id="MFC6033906.1"/>
    </source>
</evidence>
<evidence type="ECO:0000259" key="3">
    <source>
        <dbReference type="PROSITE" id="PS51782"/>
    </source>
</evidence>
<comment type="caution">
    <text evidence="4">The sequence shown here is derived from an EMBL/GenBank/DDBJ whole genome shotgun (WGS) entry which is preliminary data.</text>
</comment>